<dbReference type="Gene3D" id="3.90.1200.10">
    <property type="match status" value="1"/>
</dbReference>
<comment type="catalytic activity">
    <reaction evidence="6">
        <text>(5R)-5-hydroxy-L-lysine + GTP = (5R)-5-phosphooxy-L-lysine + GDP + H(+)</text>
        <dbReference type="Rhea" id="RHEA:19049"/>
        <dbReference type="ChEBI" id="CHEBI:15378"/>
        <dbReference type="ChEBI" id="CHEBI:37565"/>
        <dbReference type="ChEBI" id="CHEBI:57882"/>
        <dbReference type="ChEBI" id="CHEBI:58189"/>
        <dbReference type="ChEBI" id="CHEBI:58357"/>
        <dbReference type="EC" id="2.7.1.81"/>
    </reaction>
</comment>
<keyword evidence="11" id="KW-1185">Reference proteome</keyword>
<comment type="function">
    <text evidence="7">Catalyzes the GTP-dependent phosphorylation of 5-hydroxy-L-lysine.</text>
</comment>
<comment type="subcellular location">
    <subcellularLocation>
        <location evidence="1">Cytoplasm</location>
    </subcellularLocation>
</comment>
<reference evidence="12" key="2">
    <citation type="submission" date="2025-08" db="UniProtKB">
        <authorList>
            <consortium name="RefSeq"/>
        </authorList>
    </citation>
    <scope>IDENTIFICATION</scope>
    <source>
        <tissue evidence="12">Cell line</tissue>
    </source>
</reference>
<gene>
    <name evidence="12" type="primary">HYKK</name>
</gene>
<evidence type="ECO:0000256" key="5">
    <source>
        <dbReference type="ARBA" id="ARBA00022777"/>
    </source>
</evidence>
<feature type="domain" description="Aminoglycoside phosphotransferase" evidence="10">
    <location>
        <begin position="212"/>
        <end position="298"/>
    </location>
</feature>
<reference evidence="11" key="1">
    <citation type="submission" date="2025-05" db="UniProtKB">
        <authorList>
            <consortium name="RefSeq"/>
        </authorList>
    </citation>
    <scope>NUCLEOTIDE SEQUENCE [LARGE SCALE GENOMIC DNA]</scope>
</reference>
<dbReference type="Pfam" id="PF01636">
    <property type="entry name" value="APH"/>
    <property type="match status" value="1"/>
</dbReference>
<dbReference type="GeneID" id="112909881"/>
<organism evidence="11 12">
    <name type="scientific">Vulpes vulpes</name>
    <name type="common">Red fox</name>
    <dbReference type="NCBI Taxonomy" id="9627"/>
    <lineage>
        <taxon>Eukaryota</taxon>
        <taxon>Metazoa</taxon>
        <taxon>Chordata</taxon>
        <taxon>Craniata</taxon>
        <taxon>Vertebrata</taxon>
        <taxon>Euteleostomi</taxon>
        <taxon>Mammalia</taxon>
        <taxon>Eutheria</taxon>
        <taxon>Laurasiatheria</taxon>
        <taxon>Carnivora</taxon>
        <taxon>Caniformia</taxon>
        <taxon>Canidae</taxon>
        <taxon>Vulpes</taxon>
    </lineage>
</organism>
<dbReference type="PANTHER" id="PTHR21064">
    <property type="entry name" value="AMINOGLYCOSIDE PHOSPHOTRANSFERASE DOMAIN-CONTAINING PROTEIN-RELATED"/>
    <property type="match status" value="1"/>
</dbReference>
<evidence type="ECO:0000256" key="6">
    <source>
        <dbReference type="ARBA" id="ARBA00036820"/>
    </source>
</evidence>
<proteinExistence type="inferred from homology"/>
<evidence type="ECO:0000313" key="11">
    <source>
        <dbReference type="Proteomes" id="UP001652641"/>
    </source>
</evidence>
<name>A0ABM4ZRU5_VULVU</name>
<dbReference type="RefSeq" id="XP_072605267.1">
    <property type="nucleotide sequence ID" value="XM_072749166.1"/>
</dbReference>
<dbReference type="SUPFAM" id="SSF56112">
    <property type="entry name" value="Protein kinase-like (PK-like)"/>
    <property type="match status" value="1"/>
</dbReference>
<dbReference type="PANTHER" id="PTHR21064:SF1">
    <property type="entry name" value="HYDROXYLYSINE KINASE"/>
    <property type="match status" value="1"/>
</dbReference>
<dbReference type="InterPro" id="IPR050249">
    <property type="entry name" value="Pseudomonas-type_ThrB"/>
</dbReference>
<dbReference type="GO" id="GO:0016301">
    <property type="term" value="F:kinase activity"/>
    <property type="evidence" value="ECO:0007669"/>
    <property type="project" value="UniProtKB-KW"/>
</dbReference>
<evidence type="ECO:0000256" key="7">
    <source>
        <dbReference type="ARBA" id="ARBA00037368"/>
    </source>
</evidence>
<accession>A0ABM4ZRU5</accession>
<evidence type="ECO:0000256" key="2">
    <source>
        <dbReference type="ARBA" id="ARBA00006219"/>
    </source>
</evidence>
<dbReference type="InterPro" id="IPR011009">
    <property type="entry name" value="Kinase-like_dom_sf"/>
</dbReference>
<keyword evidence="5 12" id="KW-0418">Kinase</keyword>
<evidence type="ECO:0000313" key="12">
    <source>
        <dbReference type="RefSeq" id="XP_072605267.1"/>
    </source>
</evidence>
<evidence type="ECO:0000256" key="3">
    <source>
        <dbReference type="ARBA" id="ARBA00022490"/>
    </source>
</evidence>
<evidence type="ECO:0000256" key="1">
    <source>
        <dbReference type="ARBA" id="ARBA00004496"/>
    </source>
</evidence>
<comment type="similarity">
    <text evidence="2">Belongs to the aminoglycoside phosphotransferase family.</text>
</comment>
<evidence type="ECO:0000259" key="10">
    <source>
        <dbReference type="Pfam" id="PF01636"/>
    </source>
</evidence>
<evidence type="ECO:0000256" key="9">
    <source>
        <dbReference type="ARBA" id="ARBA00040505"/>
    </source>
</evidence>
<dbReference type="Proteomes" id="UP001652641">
    <property type="component" value="Chromosome 2"/>
</dbReference>
<protein>
    <recommendedName>
        <fullName evidence="9">Hydroxylysine kinase</fullName>
        <ecNumber evidence="8">2.7.1.81</ecNumber>
    </recommendedName>
</protein>
<dbReference type="InterPro" id="IPR002575">
    <property type="entry name" value="Aminoglycoside_PTrfase"/>
</dbReference>
<dbReference type="EC" id="2.7.1.81" evidence="8"/>
<sequence>MWRPGQEAPLQGDAGAGVLLGGTPCCCPGPPGPCLGCEPPAEVLGARPWGEGQTPGLCTDVKVNERNMFKEREQNTKLRNPSCAAAHEPRVATKRALLPRAHWAPAALEPPPGAAQCLRVCTRPALTSSPFRAISASTNSERSKSPGPRRSRLFPELSFIQQILLEQHVLCTGHWRGCGDTKFHHPKLSCLRRENFIWNLRNVPLLEKHVDALGQGRNRELVVRVIQLFKDEVLTKLKHFRECLNHGDLNDHNILVEASKSACGDAAYQVSGILDFDDMSYGYYVFEAAITIMYMMIESKSPMHVGGHVLAGFESVIPLTPVERGALFLLVCSRFCQSLVMAAYSCQLHPENEEYLMITAKTGWKHLQQLFDLGQRAVEEIWFETARSYTSGLSM</sequence>
<evidence type="ECO:0000256" key="8">
    <source>
        <dbReference type="ARBA" id="ARBA00038873"/>
    </source>
</evidence>
<keyword evidence="3" id="KW-0963">Cytoplasm</keyword>
<evidence type="ECO:0000256" key="4">
    <source>
        <dbReference type="ARBA" id="ARBA00022679"/>
    </source>
</evidence>
<keyword evidence="4" id="KW-0808">Transferase</keyword>